<dbReference type="GO" id="GO:0005886">
    <property type="term" value="C:plasma membrane"/>
    <property type="evidence" value="ECO:0007669"/>
    <property type="project" value="TreeGrafter"/>
</dbReference>
<dbReference type="OrthoDB" id="9790567at2"/>
<feature type="domain" description="Inner membrane component" evidence="2">
    <location>
        <begin position="4"/>
        <end position="53"/>
    </location>
</feature>
<dbReference type="Pfam" id="PF03733">
    <property type="entry name" value="YccF"/>
    <property type="match status" value="2"/>
</dbReference>
<dbReference type="PIRSF" id="PIRSF028777">
    <property type="entry name" value="UCP028777"/>
    <property type="match status" value="1"/>
</dbReference>
<evidence type="ECO:0000259" key="2">
    <source>
        <dbReference type="Pfam" id="PF03733"/>
    </source>
</evidence>
<dbReference type="Proteomes" id="UP000030103">
    <property type="component" value="Unassembled WGS sequence"/>
</dbReference>
<comment type="caution">
    <text evidence="3">The sequence shown here is derived from an EMBL/GenBank/DDBJ whole genome shotgun (WGS) entry which is preliminary data.</text>
</comment>
<keyword evidence="4" id="KW-1185">Reference proteome</keyword>
<keyword evidence="1" id="KW-0472">Membrane</keyword>
<organism evidence="3 4">
    <name type="scientific">Porphyromonas macacae</name>
    <dbReference type="NCBI Taxonomy" id="28115"/>
    <lineage>
        <taxon>Bacteria</taxon>
        <taxon>Pseudomonadati</taxon>
        <taxon>Bacteroidota</taxon>
        <taxon>Bacteroidia</taxon>
        <taxon>Bacteroidales</taxon>
        <taxon>Porphyromonadaceae</taxon>
        <taxon>Porphyromonas</taxon>
    </lineage>
</organism>
<dbReference type="PANTHER" id="PTHR42903">
    <property type="entry name" value="INNER MEMBRANE PROTEIN YCCF"/>
    <property type="match status" value="1"/>
</dbReference>
<protein>
    <submittedName>
        <fullName evidence="3">Membrane protein</fullName>
    </submittedName>
</protein>
<reference evidence="3 4" key="1">
    <citation type="submission" date="2014-09" db="EMBL/GenBank/DDBJ databases">
        <title>Draft Genome Sequence of Porphyromonas macacae COT-192_OH2859.</title>
        <authorList>
            <person name="Wallis C."/>
            <person name="Deusch O."/>
            <person name="O'Flynn C."/>
            <person name="Davis I."/>
            <person name="Horsfall A."/>
            <person name="Kirkwood N."/>
            <person name="Harris S."/>
            <person name="Eisen J.A."/>
            <person name="Coil D.A."/>
            <person name="Darling A.E."/>
            <person name="Jospin G."/>
            <person name="Alexiev A."/>
        </authorList>
    </citation>
    <scope>NUCLEOTIDE SEQUENCE [LARGE SCALE GENOMIC DNA]</scope>
    <source>
        <strain evidence="4">COT-192 OH2859</strain>
    </source>
</reference>
<dbReference type="PANTHER" id="PTHR42903:SF1">
    <property type="entry name" value="INNER MEMBRANE PROTEIN YCCF"/>
    <property type="match status" value="1"/>
</dbReference>
<gene>
    <name evidence="3" type="ORF">HQ47_04950</name>
</gene>
<evidence type="ECO:0000313" key="4">
    <source>
        <dbReference type="Proteomes" id="UP000030103"/>
    </source>
</evidence>
<proteinExistence type="predicted"/>
<feature type="transmembrane region" description="Helical" evidence="1">
    <location>
        <begin position="6"/>
        <end position="23"/>
    </location>
</feature>
<dbReference type="RefSeq" id="WP_036851457.1">
    <property type="nucleotide sequence ID" value="NZ_JASBZX010000023.1"/>
</dbReference>
<dbReference type="AlphaFoldDB" id="A0A0A2ED95"/>
<name>A0A0A2ED95_9PORP</name>
<feature type="transmembrane region" description="Helical" evidence="1">
    <location>
        <begin position="73"/>
        <end position="103"/>
    </location>
</feature>
<sequence>MNFLGNIIWVVFGGLLIAFEYFVAGFLMMLTIVGIPFGLQSFKLGLVALWPFGTKIGPRTEGMQGCVNTLLNVLWFFLGGVWIMLTHLAFALLFFVTVVGIPFGNQHLKLARVALHPFGRNIISEL</sequence>
<dbReference type="InterPro" id="IPR052937">
    <property type="entry name" value="Inner_membrane_protein"/>
</dbReference>
<evidence type="ECO:0000256" key="1">
    <source>
        <dbReference type="SAM" id="Phobius"/>
    </source>
</evidence>
<dbReference type="eggNOG" id="COG3304">
    <property type="taxonomic scope" value="Bacteria"/>
</dbReference>
<dbReference type="InterPro" id="IPR005185">
    <property type="entry name" value="YccF"/>
</dbReference>
<keyword evidence="1" id="KW-0812">Transmembrane</keyword>
<dbReference type="InterPro" id="IPR031308">
    <property type="entry name" value="UCP028777"/>
</dbReference>
<feature type="domain" description="Inner membrane component" evidence="2">
    <location>
        <begin position="70"/>
        <end position="120"/>
    </location>
</feature>
<evidence type="ECO:0000313" key="3">
    <source>
        <dbReference type="EMBL" id="KGN74399.1"/>
    </source>
</evidence>
<keyword evidence="1" id="KW-1133">Transmembrane helix</keyword>
<dbReference type="NCBIfam" id="NF008740">
    <property type="entry name" value="PRK11770.1-2"/>
    <property type="match status" value="1"/>
</dbReference>
<dbReference type="EMBL" id="JRFA01000014">
    <property type="protein sequence ID" value="KGN74399.1"/>
    <property type="molecule type" value="Genomic_DNA"/>
</dbReference>
<accession>A0A0A2ED95</accession>
<dbReference type="STRING" id="28115.HQ47_04950"/>